<sequence>MKRMSYHLMLCAVGVSLVAPLSTSTFAQTASGDAYAAMLSYLDSNTINGHVAQGAQGISAVNTAAGDANLQANMHAFALGSHTQALLLARQHTYSDAAVDASLHASATIGGNAYDNGRGIASINQASGNGNTQLNGVVAQLASQGIREATDGTLSATVSASAGGQPSSNSHAQAGGTRNVAVDPSAMEGFNGVMQLNQVAGSGNASDNVLLMSVPASSH</sequence>
<proteinExistence type="predicted"/>
<keyword evidence="2" id="KW-0732">Signal</keyword>
<reference evidence="4" key="1">
    <citation type="journal article" date="2019" name="Int. J. Syst. Evol. Microbiol.">
        <title>The Global Catalogue of Microorganisms (GCM) 10K type strain sequencing project: providing services to taxonomists for standard genome sequencing and annotation.</title>
        <authorList>
            <consortium name="The Broad Institute Genomics Platform"/>
            <consortium name="The Broad Institute Genome Sequencing Center for Infectious Disease"/>
            <person name="Wu L."/>
            <person name="Ma J."/>
        </authorList>
    </citation>
    <scope>NUCLEOTIDE SEQUENCE [LARGE SCALE GENOMIC DNA]</scope>
    <source>
        <strain evidence="4">NBRC 111980</strain>
    </source>
</reference>
<keyword evidence="4" id="KW-1185">Reference proteome</keyword>
<evidence type="ECO:0000256" key="1">
    <source>
        <dbReference type="SAM" id="MobiDB-lite"/>
    </source>
</evidence>
<dbReference type="EMBL" id="BSOB01000006">
    <property type="protein sequence ID" value="GLQ91747.1"/>
    <property type="molecule type" value="Genomic_DNA"/>
</dbReference>
<organism evidence="3 4">
    <name type="scientific">Dyella acidisoli</name>
    <dbReference type="NCBI Taxonomy" id="1867834"/>
    <lineage>
        <taxon>Bacteria</taxon>
        <taxon>Pseudomonadati</taxon>
        <taxon>Pseudomonadota</taxon>
        <taxon>Gammaproteobacteria</taxon>
        <taxon>Lysobacterales</taxon>
        <taxon>Rhodanobacteraceae</taxon>
        <taxon>Dyella</taxon>
    </lineage>
</organism>
<gene>
    <name evidence="3" type="ORF">GCM10007901_06970</name>
</gene>
<dbReference type="RefSeq" id="WP_284319503.1">
    <property type="nucleotide sequence ID" value="NZ_BSOB01000006.1"/>
</dbReference>
<feature type="compositionally biased region" description="Polar residues" evidence="1">
    <location>
        <begin position="157"/>
        <end position="172"/>
    </location>
</feature>
<feature type="region of interest" description="Disordered" evidence="1">
    <location>
        <begin position="157"/>
        <end position="177"/>
    </location>
</feature>
<feature type="signal peptide" evidence="2">
    <location>
        <begin position="1"/>
        <end position="27"/>
    </location>
</feature>
<name>A0ABQ5XJF0_9GAMM</name>
<comment type="caution">
    <text evidence="3">The sequence shown here is derived from an EMBL/GenBank/DDBJ whole genome shotgun (WGS) entry which is preliminary data.</text>
</comment>
<evidence type="ECO:0008006" key="5">
    <source>
        <dbReference type="Google" id="ProtNLM"/>
    </source>
</evidence>
<feature type="chain" id="PRO_5046730677" description="Adhesin" evidence="2">
    <location>
        <begin position="28"/>
        <end position="219"/>
    </location>
</feature>
<evidence type="ECO:0000313" key="4">
    <source>
        <dbReference type="Proteomes" id="UP001156670"/>
    </source>
</evidence>
<evidence type="ECO:0000313" key="3">
    <source>
        <dbReference type="EMBL" id="GLQ91747.1"/>
    </source>
</evidence>
<evidence type="ECO:0000256" key="2">
    <source>
        <dbReference type="SAM" id="SignalP"/>
    </source>
</evidence>
<dbReference type="Proteomes" id="UP001156670">
    <property type="component" value="Unassembled WGS sequence"/>
</dbReference>
<protein>
    <recommendedName>
        <fullName evidence="5">Adhesin</fullName>
    </recommendedName>
</protein>
<accession>A0ABQ5XJF0</accession>